<feature type="transmembrane region" description="Helical" evidence="7">
    <location>
        <begin position="143"/>
        <end position="174"/>
    </location>
</feature>
<dbReference type="GO" id="GO:0015109">
    <property type="term" value="F:chromate transmembrane transporter activity"/>
    <property type="evidence" value="ECO:0007669"/>
    <property type="project" value="InterPro"/>
</dbReference>
<comment type="subcellular location">
    <subcellularLocation>
        <location evidence="1">Cell membrane</location>
        <topology evidence="1">Multi-pass membrane protein</topology>
    </subcellularLocation>
</comment>
<keyword evidence="5 7" id="KW-1133">Transmembrane helix</keyword>
<dbReference type="Pfam" id="PF02417">
    <property type="entry name" value="Chromate_transp"/>
    <property type="match status" value="1"/>
</dbReference>
<evidence type="ECO:0000256" key="5">
    <source>
        <dbReference type="ARBA" id="ARBA00022989"/>
    </source>
</evidence>
<dbReference type="RefSeq" id="WP_121587011.1">
    <property type="nucleotide sequence ID" value="NZ_RCHT01000014.1"/>
</dbReference>
<feature type="transmembrane region" description="Helical" evidence="7">
    <location>
        <begin position="7"/>
        <end position="29"/>
    </location>
</feature>
<dbReference type="EMBL" id="RCHT01000014">
    <property type="protein sequence ID" value="RLL10359.1"/>
    <property type="molecule type" value="Genomic_DNA"/>
</dbReference>
<dbReference type="PANTHER" id="PTHR43663:SF1">
    <property type="entry name" value="CHROMATE TRANSPORTER"/>
    <property type="match status" value="1"/>
</dbReference>
<dbReference type="PANTHER" id="PTHR43663">
    <property type="entry name" value="CHROMATE TRANSPORT PROTEIN-RELATED"/>
    <property type="match status" value="1"/>
</dbReference>
<evidence type="ECO:0000313" key="9">
    <source>
        <dbReference type="Proteomes" id="UP000276301"/>
    </source>
</evidence>
<feature type="transmembrane region" description="Helical" evidence="7">
    <location>
        <begin position="77"/>
        <end position="103"/>
    </location>
</feature>
<evidence type="ECO:0000256" key="3">
    <source>
        <dbReference type="ARBA" id="ARBA00022475"/>
    </source>
</evidence>
<keyword evidence="6 7" id="KW-0472">Membrane</keyword>
<keyword evidence="3" id="KW-1003">Cell membrane</keyword>
<dbReference type="GO" id="GO:0005886">
    <property type="term" value="C:plasma membrane"/>
    <property type="evidence" value="ECO:0007669"/>
    <property type="project" value="UniProtKB-SubCell"/>
</dbReference>
<proteinExistence type="inferred from homology"/>
<evidence type="ECO:0000313" key="8">
    <source>
        <dbReference type="EMBL" id="RLL10359.1"/>
    </source>
</evidence>
<evidence type="ECO:0000256" key="6">
    <source>
        <dbReference type="ARBA" id="ARBA00023136"/>
    </source>
</evidence>
<evidence type="ECO:0000256" key="2">
    <source>
        <dbReference type="ARBA" id="ARBA00005262"/>
    </source>
</evidence>
<dbReference type="InterPro" id="IPR052518">
    <property type="entry name" value="CHR_Transporter"/>
</dbReference>
<dbReference type="AlphaFoldDB" id="A0A498CL93"/>
<feature type="transmembrane region" description="Helical" evidence="7">
    <location>
        <begin position="110"/>
        <end position="131"/>
    </location>
</feature>
<comment type="caution">
    <text evidence="8">The sequence shown here is derived from an EMBL/GenBank/DDBJ whole genome shotgun (WGS) entry which is preliminary data.</text>
</comment>
<dbReference type="InterPro" id="IPR003370">
    <property type="entry name" value="Chromate_transpt"/>
</dbReference>
<reference evidence="8 9" key="1">
    <citation type="submission" date="2018-10" db="EMBL/GenBank/DDBJ databases">
        <title>Anaerotruncus faecis sp. nov., isolated from human feces.</title>
        <authorList>
            <person name="Wang Y.-J."/>
        </authorList>
    </citation>
    <scope>NUCLEOTIDE SEQUENCE [LARGE SCALE GENOMIC DNA]</scope>
    <source>
        <strain evidence="8 9">22A2-44</strain>
    </source>
</reference>
<evidence type="ECO:0000256" key="7">
    <source>
        <dbReference type="SAM" id="Phobius"/>
    </source>
</evidence>
<organism evidence="8 9">
    <name type="scientific">Anaerotruncus massiliensis</name>
    <name type="common">ex Liu et al. 2021</name>
    <dbReference type="NCBI Taxonomy" id="2321404"/>
    <lineage>
        <taxon>Bacteria</taxon>
        <taxon>Bacillati</taxon>
        <taxon>Bacillota</taxon>
        <taxon>Clostridia</taxon>
        <taxon>Eubacteriales</taxon>
        <taxon>Oscillospiraceae</taxon>
        <taxon>Anaerotruncus</taxon>
    </lineage>
</organism>
<evidence type="ECO:0000256" key="1">
    <source>
        <dbReference type="ARBA" id="ARBA00004651"/>
    </source>
</evidence>
<evidence type="ECO:0000256" key="4">
    <source>
        <dbReference type="ARBA" id="ARBA00022692"/>
    </source>
</evidence>
<gene>
    <name evidence="8" type="ORF">D4A47_08880</name>
</gene>
<accession>A0A498CL93</accession>
<keyword evidence="9" id="KW-1185">Reference proteome</keyword>
<sequence>MKKNHQLLRLFAAFFKIGLFTFGGGYAMIPLIHREAVETHQWISDEEMLDVLAISEATPGPVSINSATFIGYRVAGFWGAASATLGVALPSFLIIAVLSLFIMQYQRFTWLTWVFDGIRAGVVVLILNAVIKLGKQVPRTNFVAIVILIDFLAASFFNVSVILLLVLSGAAGVVRQLVTARRNPEAAGGDGK</sequence>
<keyword evidence="4 7" id="KW-0812">Transmembrane</keyword>
<name>A0A498CL93_9FIRM</name>
<protein>
    <submittedName>
        <fullName evidence="8">Chromate transporter</fullName>
    </submittedName>
</protein>
<dbReference type="Proteomes" id="UP000276301">
    <property type="component" value="Unassembled WGS sequence"/>
</dbReference>
<comment type="similarity">
    <text evidence="2">Belongs to the chromate ion transporter (CHR) (TC 2.A.51) family.</text>
</comment>